<evidence type="ECO:0000256" key="3">
    <source>
        <dbReference type="ARBA" id="ARBA00038122"/>
    </source>
</evidence>
<dbReference type="Gene3D" id="1.25.40.20">
    <property type="entry name" value="Ankyrin repeat-containing domain"/>
    <property type="match status" value="1"/>
</dbReference>
<dbReference type="PANTHER" id="PTHR14491:SF9">
    <property type="entry name" value="ANKYRIN REPEAT DOMAIN-CONTAINING PROTEIN SOWAHB-LIKE"/>
    <property type="match status" value="1"/>
</dbReference>
<dbReference type="InterPro" id="IPR002110">
    <property type="entry name" value="Ankyrin_rpt"/>
</dbReference>
<organism evidence="5 6">
    <name type="scientific">Channa striata</name>
    <name type="common">Snakehead murrel</name>
    <name type="synonym">Ophicephalus striatus</name>
    <dbReference type="NCBI Taxonomy" id="64152"/>
    <lineage>
        <taxon>Eukaryota</taxon>
        <taxon>Metazoa</taxon>
        <taxon>Chordata</taxon>
        <taxon>Craniata</taxon>
        <taxon>Vertebrata</taxon>
        <taxon>Euteleostomi</taxon>
        <taxon>Actinopterygii</taxon>
        <taxon>Neopterygii</taxon>
        <taxon>Teleostei</taxon>
        <taxon>Neoteleostei</taxon>
        <taxon>Acanthomorphata</taxon>
        <taxon>Anabantaria</taxon>
        <taxon>Anabantiformes</taxon>
        <taxon>Channoidei</taxon>
        <taxon>Channidae</taxon>
        <taxon>Channa</taxon>
    </lineage>
</organism>
<evidence type="ECO:0000256" key="4">
    <source>
        <dbReference type="PROSITE-ProRule" id="PRU00023"/>
    </source>
</evidence>
<dbReference type="PANTHER" id="PTHR14491">
    <property type="entry name" value="SOSONDOWAH, ISOFORM G"/>
    <property type="match status" value="1"/>
</dbReference>
<dbReference type="SUPFAM" id="SSF48403">
    <property type="entry name" value="Ankyrin repeat"/>
    <property type="match status" value="1"/>
</dbReference>
<evidence type="ECO:0000256" key="2">
    <source>
        <dbReference type="ARBA" id="ARBA00023043"/>
    </source>
</evidence>
<keyword evidence="6" id="KW-1185">Reference proteome</keyword>
<dbReference type="AlphaFoldDB" id="A0AA88SRQ3"/>
<name>A0AA88SRQ3_CHASR</name>
<comment type="similarity">
    <text evidence="3">Belongs to the SOWAH family.</text>
</comment>
<keyword evidence="1" id="KW-0677">Repeat</keyword>
<dbReference type="PROSITE" id="PS50297">
    <property type="entry name" value="ANK_REP_REGION"/>
    <property type="match status" value="1"/>
</dbReference>
<comment type="caution">
    <text evidence="5">The sequence shown here is derived from an EMBL/GenBank/DDBJ whole genome shotgun (WGS) entry which is preliminary data.</text>
</comment>
<dbReference type="InterPro" id="IPR036770">
    <property type="entry name" value="Ankyrin_rpt-contain_sf"/>
</dbReference>
<accession>A0AA88SRQ3</accession>
<keyword evidence="2 4" id="KW-0040">ANK repeat</keyword>
<dbReference type="Pfam" id="PF00023">
    <property type="entry name" value="Ank"/>
    <property type="match status" value="1"/>
</dbReference>
<reference evidence="5" key="1">
    <citation type="submission" date="2023-07" db="EMBL/GenBank/DDBJ databases">
        <title>Chromosome-level Genome Assembly of Striped Snakehead (Channa striata).</title>
        <authorList>
            <person name="Liu H."/>
        </authorList>
    </citation>
    <scope>NUCLEOTIDE SEQUENCE</scope>
    <source>
        <strain evidence="5">Gz</strain>
        <tissue evidence="5">Muscle</tissue>
    </source>
</reference>
<dbReference type="Proteomes" id="UP001187415">
    <property type="component" value="Unassembled WGS sequence"/>
</dbReference>
<evidence type="ECO:0000313" key="5">
    <source>
        <dbReference type="EMBL" id="KAK2842874.1"/>
    </source>
</evidence>
<dbReference type="PROSITE" id="PS50088">
    <property type="entry name" value="ANK_REPEAT"/>
    <property type="match status" value="1"/>
</dbReference>
<sequence length="117" mass="13114">MLLRHRRVPVKGGYTALHLASIHGHQHLVHVLINTHKAKTNIRDYHGKKAVHYWTGSSDVFRGADAHSGGSFSDGRRTQRYSLPTVRLSRSRSQGQLKLEFGTVPQSASHDVLDLQL</sequence>
<proteinExistence type="inferred from homology"/>
<dbReference type="EMBL" id="JAUPFM010000009">
    <property type="protein sequence ID" value="KAK2842874.1"/>
    <property type="molecule type" value="Genomic_DNA"/>
</dbReference>
<feature type="repeat" description="ANK" evidence="4">
    <location>
        <begin position="12"/>
        <end position="34"/>
    </location>
</feature>
<evidence type="ECO:0000313" key="6">
    <source>
        <dbReference type="Proteomes" id="UP001187415"/>
    </source>
</evidence>
<protein>
    <submittedName>
        <fullName evidence="5">Uncharacterized protein</fullName>
    </submittedName>
</protein>
<evidence type="ECO:0000256" key="1">
    <source>
        <dbReference type="ARBA" id="ARBA00022737"/>
    </source>
</evidence>
<gene>
    <name evidence="5" type="ORF">Q5P01_013074</name>
</gene>